<gene>
    <name evidence="2" type="ORF">Tco_1058794</name>
</gene>
<dbReference type="Proteomes" id="UP001151760">
    <property type="component" value="Unassembled WGS sequence"/>
</dbReference>
<evidence type="ECO:0000256" key="1">
    <source>
        <dbReference type="SAM" id="MobiDB-lite"/>
    </source>
</evidence>
<evidence type="ECO:0000313" key="2">
    <source>
        <dbReference type="EMBL" id="GJT84452.1"/>
    </source>
</evidence>
<keyword evidence="3" id="KW-1185">Reference proteome</keyword>
<evidence type="ECO:0000313" key="3">
    <source>
        <dbReference type="Proteomes" id="UP001151760"/>
    </source>
</evidence>
<name>A0ABQ5H9A3_9ASTR</name>
<reference evidence="2" key="2">
    <citation type="submission" date="2022-01" db="EMBL/GenBank/DDBJ databases">
        <authorList>
            <person name="Yamashiro T."/>
            <person name="Shiraishi A."/>
            <person name="Satake H."/>
            <person name="Nakayama K."/>
        </authorList>
    </citation>
    <scope>NUCLEOTIDE SEQUENCE</scope>
</reference>
<sequence length="572" mass="63568">MMGFVEDLQIQKKTTYINSGSLSYSSSQDGKSVNSEDEITELKDELEIGLTESPNSLKEVMDTSIGGTFASESIKTTAQIAVNQPCTNSCVNFLRLRKMKNNNAYRFIVHESKNPDIQKNTVMESRNASFFEHIFPCLSKETGSSSRLDDEVVQDKRQRDDNGFQDERQDQTEEEEVEPRRSKRARNEKLFGPDFVSFMVRNESTSYREAIFKKKMKADSTIAKHKARLVIKEFRQREGKYVRSGCTTALNVVPWETDGESVLREACVGQRIDKSVDGSGSVSFSQGGGDFLEERTKGNTNIRQCLRKVADGHFTTAVKVLSSSGVAPSCDDTIKALEAKHPYKPPPFMPSKAFSEPPLGSATATDLLKVITSVVNLWLAGRCPPILAEFVASARLTPLLKPDNGIRPIAVGTIWRRLVSKVAMKGVGKKMSKYLSDFQFGVKVSGGAQAILHSVNRLLSEYHNDGSFAMLIATRLYIRYTHIWSANGVQQGDPLGPLLFALVLHPLVHKIRDGYKLRLHAWYLDDETVIGDSEEVARVLDIIKVSGLGRLGVEASWMAFSRDADFISGDGK</sequence>
<organism evidence="2 3">
    <name type="scientific">Tanacetum coccineum</name>
    <dbReference type="NCBI Taxonomy" id="301880"/>
    <lineage>
        <taxon>Eukaryota</taxon>
        <taxon>Viridiplantae</taxon>
        <taxon>Streptophyta</taxon>
        <taxon>Embryophyta</taxon>
        <taxon>Tracheophyta</taxon>
        <taxon>Spermatophyta</taxon>
        <taxon>Magnoliopsida</taxon>
        <taxon>eudicotyledons</taxon>
        <taxon>Gunneridae</taxon>
        <taxon>Pentapetalae</taxon>
        <taxon>asterids</taxon>
        <taxon>campanulids</taxon>
        <taxon>Asterales</taxon>
        <taxon>Asteraceae</taxon>
        <taxon>Asteroideae</taxon>
        <taxon>Anthemideae</taxon>
        <taxon>Anthemidinae</taxon>
        <taxon>Tanacetum</taxon>
    </lineage>
</organism>
<protein>
    <recommendedName>
        <fullName evidence="4">Reverse transcriptase domain-containing protein</fullName>
    </recommendedName>
</protein>
<accession>A0ABQ5H9A3</accession>
<dbReference type="EMBL" id="BQNB010019359">
    <property type="protein sequence ID" value="GJT84452.1"/>
    <property type="molecule type" value="Genomic_DNA"/>
</dbReference>
<evidence type="ECO:0008006" key="4">
    <source>
        <dbReference type="Google" id="ProtNLM"/>
    </source>
</evidence>
<reference evidence="2" key="1">
    <citation type="journal article" date="2022" name="Int. J. Mol. Sci.">
        <title>Draft Genome of Tanacetum Coccineum: Genomic Comparison of Closely Related Tanacetum-Family Plants.</title>
        <authorList>
            <person name="Yamashiro T."/>
            <person name="Shiraishi A."/>
            <person name="Nakayama K."/>
            <person name="Satake H."/>
        </authorList>
    </citation>
    <scope>NUCLEOTIDE SEQUENCE</scope>
</reference>
<proteinExistence type="predicted"/>
<feature type="region of interest" description="Disordered" evidence="1">
    <location>
        <begin position="142"/>
        <end position="185"/>
    </location>
</feature>
<comment type="caution">
    <text evidence="2">The sequence shown here is derived from an EMBL/GenBank/DDBJ whole genome shotgun (WGS) entry which is preliminary data.</text>
</comment>
<feature type="compositionally biased region" description="Basic and acidic residues" evidence="1">
    <location>
        <begin position="147"/>
        <end position="171"/>
    </location>
</feature>